<dbReference type="AlphaFoldDB" id="L0G5D0"/>
<evidence type="ECO:0000313" key="6">
    <source>
        <dbReference type="Proteomes" id="UP000010796"/>
    </source>
</evidence>
<name>L0G5D0_ECHVK</name>
<dbReference type="SUPFAM" id="SSF48452">
    <property type="entry name" value="TPR-like"/>
    <property type="match status" value="1"/>
</dbReference>
<dbReference type="InterPro" id="IPR036465">
    <property type="entry name" value="vWFA_dom_sf"/>
</dbReference>
<protein>
    <submittedName>
        <fullName evidence="5">Mg-chelatase subunit ChlD</fullName>
    </submittedName>
</protein>
<dbReference type="PANTHER" id="PTHR22550">
    <property type="entry name" value="SPORE GERMINATION PROTEIN"/>
    <property type="match status" value="1"/>
</dbReference>
<feature type="compositionally biased region" description="Basic and acidic residues" evidence="2">
    <location>
        <begin position="516"/>
        <end position="528"/>
    </location>
</feature>
<reference evidence="6" key="1">
    <citation type="submission" date="2012-02" db="EMBL/GenBank/DDBJ databases">
        <title>The complete genome of Echinicola vietnamensis DSM 17526.</title>
        <authorList>
            <person name="Lucas S."/>
            <person name="Copeland A."/>
            <person name="Lapidus A."/>
            <person name="Glavina del Rio T."/>
            <person name="Dalin E."/>
            <person name="Tice H."/>
            <person name="Bruce D."/>
            <person name="Goodwin L."/>
            <person name="Pitluck S."/>
            <person name="Peters L."/>
            <person name="Ovchinnikova G."/>
            <person name="Teshima H."/>
            <person name="Kyrpides N."/>
            <person name="Mavromatis K."/>
            <person name="Ivanova N."/>
            <person name="Brettin T."/>
            <person name="Detter J.C."/>
            <person name="Han C."/>
            <person name="Larimer F."/>
            <person name="Land M."/>
            <person name="Hauser L."/>
            <person name="Markowitz V."/>
            <person name="Cheng J.-F."/>
            <person name="Hugenholtz P."/>
            <person name="Woyke T."/>
            <person name="Wu D."/>
            <person name="Brambilla E."/>
            <person name="Klenk H.-P."/>
            <person name="Eisen J.A."/>
        </authorList>
    </citation>
    <scope>NUCLEOTIDE SEQUENCE [LARGE SCALE GENOMIC DNA]</scope>
    <source>
        <strain evidence="6">DSM 17526 / LMG 23754 / KMM 6221</strain>
    </source>
</reference>
<feature type="region of interest" description="Disordered" evidence="2">
    <location>
        <begin position="461"/>
        <end position="534"/>
    </location>
</feature>
<evidence type="ECO:0000313" key="5">
    <source>
        <dbReference type="EMBL" id="AGA80757.1"/>
    </source>
</evidence>
<dbReference type="OrthoDB" id="9807628at2"/>
<proteinExistence type="predicted"/>
<dbReference type="Gene3D" id="3.40.50.410">
    <property type="entry name" value="von Willebrand factor, type A domain"/>
    <property type="match status" value="1"/>
</dbReference>
<dbReference type="RefSeq" id="WP_015268279.1">
    <property type="nucleotide sequence ID" value="NC_019904.1"/>
</dbReference>
<dbReference type="STRING" id="926556.Echvi_4585"/>
<keyword evidence="3" id="KW-0472">Membrane</keyword>
<dbReference type="eggNOG" id="COG0457">
    <property type="taxonomic scope" value="Bacteria"/>
</dbReference>
<dbReference type="Proteomes" id="UP000010796">
    <property type="component" value="Chromosome"/>
</dbReference>
<dbReference type="Pfam" id="PF13519">
    <property type="entry name" value="VWA_2"/>
    <property type="match status" value="1"/>
</dbReference>
<accession>L0G5D0</accession>
<gene>
    <name evidence="5" type="ordered locus">Echvi_4585</name>
</gene>
<sequence length="574" mass="63199">MFEDLFPIDWEAFHFLRPTLLWGFAGVGLLLVLGLANLQERMPWKKHIAPHLRPFMIAKGSGRMKLIMHLLMVFGLSLGVLALAGPTWKKVEVPGQVLETPMVILLDLSQSMLADDIQPNRLERAKFKVADLLDARPGARVALVGYAGTAHTIVPLTSDYNIIKSHIETLSPKVMPFRGSDLSKGLALADSLMAVTAAPGTVLLLSDDFSEETFKTIQGFMTSRKGRLEIMPFNTPSGGEVPAYAGSGSLTVGGKAVHSAMDATVLSQLGSLENCRVHTLTLDDSDVKWIAEHVRENLRFTEEPEEKQDQWRDAGLLLVIPAALILLMWFRRGWVVFGLAVMLSSCGQKEPLEGFADLWYTRDYQGQRKSDVGDFEEAAKLYHDPLRKGVAFYKAGDYDDAIQALSQDTTAMGSYNLGLAYFKVGDYAAAQMAFGMAAVQDPTLAVATKNKQALDRVLSGGREMDPASAEEQAEKGPAKTRQNKSPEDLSGGGQEATKKDMEKERLSETATTGTRTAKEMDEVPDDFKSGGGADDAQKVLLRKIDDDPARFLQKKFEFEVKRKKIKPDPNEKAW</sequence>
<dbReference type="SMART" id="SM00327">
    <property type="entry name" value="VWA"/>
    <property type="match status" value="1"/>
</dbReference>
<evidence type="ECO:0000256" key="2">
    <source>
        <dbReference type="SAM" id="MobiDB-lite"/>
    </source>
</evidence>
<dbReference type="PATRIC" id="fig|926556.3.peg.4851"/>
<dbReference type="EMBL" id="CP003346">
    <property type="protein sequence ID" value="AGA80757.1"/>
    <property type="molecule type" value="Genomic_DNA"/>
</dbReference>
<dbReference type="InterPro" id="IPR019734">
    <property type="entry name" value="TPR_rpt"/>
</dbReference>
<dbReference type="InterPro" id="IPR050768">
    <property type="entry name" value="UPF0353/GerABKA_families"/>
</dbReference>
<feature type="domain" description="VWFA" evidence="4">
    <location>
        <begin position="99"/>
        <end position="313"/>
    </location>
</feature>
<dbReference type="KEGG" id="evi:Echvi_4585"/>
<dbReference type="SUPFAM" id="SSF53300">
    <property type="entry name" value="vWA-like"/>
    <property type="match status" value="1"/>
</dbReference>
<feature type="compositionally biased region" description="Basic and acidic residues" evidence="2">
    <location>
        <begin position="496"/>
        <end position="507"/>
    </location>
</feature>
<keyword evidence="1" id="KW-0802">TPR repeat</keyword>
<keyword evidence="3" id="KW-1133">Transmembrane helix</keyword>
<evidence type="ECO:0000256" key="3">
    <source>
        <dbReference type="SAM" id="Phobius"/>
    </source>
</evidence>
<dbReference type="PANTHER" id="PTHR22550:SF14">
    <property type="entry name" value="VWFA DOMAIN-CONTAINING PROTEIN"/>
    <property type="match status" value="1"/>
</dbReference>
<organism evidence="5 6">
    <name type="scientific">Echinicola vietnamensis (strain DSM 17526 / LMG 23754 / KMM 6221)</name>
    <dbReference type="NCBI Taxonomy" id="926556"/>
    <lineage>
        <taxon>Bacteria</taxon>
        <taxon>Pseudomonadati</taxon>
        <taxon>Bacteroidota</taxon>
        <taxon>Cytophagia</taxon>
        <taxon>Cytophagales</taxon>
        <taxon>Cyclobacteriaceae</taxon>
        <taxon>Echinicola</taxon>
    </lineage>
</organism>
<evidence type="ECO:0000256" key="1">
    <source>
        <dbReference type="PROSITE-ProRule" id="PRU00339"/>
    </source>
</evidence>
<feature type="repeat" description="TPR" evidence="1">
    <location>
        <begin position="411"/>
        <end position="444"/>
    </location>
</feature>
<dbReference type="HOGENOM" id="CLU_024570_3_2_10"/>
<keyword evidence="3" id="KW-0812">Transmembrane</keyword>
<feature type="transmembrane region" description="Helical" evidence="3">
    <location>
        <begin position="20"/>
        <end position="38"/>
    </location>
</feature>
<dbReference type="InterPro" id="IPR011990">
    <property type="entry name" value="TPR-like_helical_dom_sf"/>
</dbReference>
<evidence type="ECO:0000259" key="4">
    <source>
        <dbReference type="SMART" id="SM00327"/>
    </source>
</evidence>
<feature type="transmembrane region" description="Helical" evidence="3">
    <location>
        <begin position="66"/>
        <end position="84"/>
    </location>
</feature>
<dbReference type="InterPro" id="IPR002035">
    <property type="entry name" value="VWF_A"/>
</dbReference>
<dbReference type="Gene3D" id="1.25.40.10">
    <property type="entry name" value="Tetratricopeptide repeat domain"/>
    <property type="match status" value="1"/>
</dbReference>
<keyword evidence="6" id="KW-1185">Reference proteome</keyword>
<dbReference type="PROSITE" id="PS50005">
    <property type="entry name" value="TPR"/>
    <property type="match status" value="1"/>
</dbReference>
<dbReference type="eggNOG" id="COG2304">
    <property type="taxonomic scope" value="Bacteria"/>
</dbReference>